<name>A0A485KGD7_9STRA</name>
<dbReference type="PANTHER" id="PTHR34496:SF6">
    <property type="entry name" value="GLYCOSYLTRANSFERASE 2-LIKE DOMAIN-CONTAINING PROTEIN"/>
    <property type="match status" value="1"/>
</dbReference>
<dbReference type="InterPro" id="IPR021067">
    <property type="entry name" value="Glycosyltransferase"/>
</dbReference>
<dbReference type="AlphaFoldDB" id="A0A485KGD7"/>
<evidence type="ECO:0000313" key="2">
    <source>
        <dbReference type="EMBL" id="KAF0705058.1"/>
    </source>
</evidence>
<accession>A0A485KGD7</accession>
<organism evidence="3 4">
    <name type="scientific">Aphanomyces stellatus</name>
    <dbReference type="NCBI Taxonomy" id="120398"/>
    <lineage>
        <taxon>Eukaryota</taxon>
        <taxon>Sar</taxon>
        <taxon>Stramenopiles</taxon>
        <taxon>Oomycota</taxon>
        <taxon>Saprolegniomycetes</taxon>
        <taxon>Saprolegniales</taxon>
        <taxon>Verrucalvaceae</taxon>
        <taxon>Aphanomyces</taxon>
    </lineage>
</organism>
<dbReference type="OrthoDB" id="76265at2759"/>
<dbReference type="EMBL" id="VJMH01003722">
    <property type="protein sequence ID" value="KAF0705058.1"/>
    <property type="molecule type" value="Genomic_DNA"/>
</dbReference>
<evidence type="ECO:0000313" key="4">
    <source>
        <dbReference type="Proteomes" id="UP000332933"/>
    </source>
</evidence>
<keyword evidence="4" id="KW-1185">Reference proteome</keyword>
<feature type="transmembrane region" description="Helical" evidence="1">
    <location>
        <begin position="20"/>
        <end position="41"/>
    </location>
</feature>
<keyword evidence="1" id="KW-1133">Transmembrane helix</keyword>
<protein>
    <submittedName>
        <fullName evidence="3">Aste57867_7151 protein</fullName>
    </submittedName>
</protein>
<dbReference type="EMBL" id="CAADRA010003734">
    <property type="protein sequence ID" value="VFT84083.1"/>
    <property type="molecule type" value="Genomic_DNA"/>
</dbReference>
<keyword evidence="1" id="KW-0472">Membrane</keyword>
<gene>
    <name evidence="3" type="primary">Aste57867_7151</name>
    <name evidence="2" type="ORF">As57867_007127</name>
    <name evidence="3" type="ORF">ASTE57867_7151</name>
</gene>
<sequence>MTALQESMQRTCTRHGKEAVILLSLASGLALALIVVVPMFLHSPARIRQHWNESMPYAYLNPATQNIPTSSDKELLRPPPPRVPDVFDIFIGIYRSGLARVHGPTVARWQQQQLIQDEEFCLEIDAHSQFIQDWDVLLVNEWKRTENEMAVLTTYPMGYDWMGPNLTRNEHKSSHLCYYLQRSDISDIPIIAGWKVIHASELPQMAPLWGGCLSFSKCHAERRAQNDKHMNWVFWGEEYLRSMQLWTRGYDLYSPSRHGHVVFHNWSDDKGMKKRFSDNVTQVVTQEQHDQEEHLAYNRLRLALELPFEGPVDAAEMDVYHGGKVRSVAQFLEFSGISNVDHKLDRPRCEQLHWVPYSAPEIIEQFLPGWTMTPSLTDSSSPTWHEMLERTVGRSHVGVTLVVALLWLGAIAGWVLSHRQSVDEERAYEVVSTEEDNWGAEDIER</sequence>
<evidence type="ECO:0000256" key="1">
    <source>
        <dbReference type="SAM" id="Phobius"/>
    </source>
</evidence>
<proteinExistence type="predicted"/>
<reference evidence="2" key="2">
    <citation type="submission" date="2019-06" db="EMBL/GenBank/DDBJ databases">
        <title>Genomics analysis of Aphanomyces spp. identifies a new class of oomycete effector associated with host adaptation.</title>
        <authorList>
            <person name="Gaulin E."/>
        </authorList>
    </citation>
    <scope>NUCLEOTIDE SEQUENCE</scope>
    <source>
        <strain evidence="2">CBS 578.67</strain>
    </source>
</reference>
<feature type="transmembrane region" description="Helical" evidence="1">
    <location>
        <begin position="397"/>
        <end position="416"/>
    </location>
</feature>
<evidence type="ECO:0000313" key="3">
    <source>
        <dbReference type="EMBL" id="VFT84083.1"/>
    </source>
</evidence>
<dbReference type="Proteomes" id="UP000332933">
    <property type="component" value="Unassembled WGS sequence"/>
</dbReference>
<dbReference type="PANTHER" id="PTHR34496">
    <property type="entry name" value="GLCNAC TRANSFERASE-RELATED"/>
    <property type="match status" value="1"/>
</dbReference>
<reference evidence="3 4" key="1">
    <citation type="submission" date="2019-03" db="EMBL/GenBank/DDBJ databases">
        <authorList>
            <person name="Gaulin E."/>
            <person name="Dumas B."/>
        </authorList>
    </citation>
    <scope>NUCLEOTIDE SEQUENCE [LARGE SCALE GENOMIC DNA]</scope>
    <source>
        <strain evidence="3">CBS 568.67</strain>
    </source>
</reference>
<dbReference type="Pfam" id="PF11397">
    <property type="entry name" value="GlcNAc"/>
    <property type="match status" value="1"/>
</dbReference>
<keyword evidence="1" id="KW-0812">Transmembrane</keyword>